<feature type="transmembrane region" description="Helical" evidence="8">
    <location>
        <begin position="96"/>
        <end position="118"/>
    </location>
</feature>
<evidence type="ECO:0000256" key="4">
    <source>
        <dbReference type="ARBA" id="ARBA00023040"/>
    </source>
</evidence>
<dbReference type="PANTHER" id="PTHR24243:SF233">
    <property type="entry name" value="THYROTROPIN-RELEASING HORMONE RECEPTOR"/>
    <property type="match status" value="1"/>
</dbReference>
<dbReference type="InterPro" id="IPR017452">
    <property type="entry name" value="GPCR_Rhodpsn_7TM"/>
</dbReference>
<keyword evidence="2 8" id="KW-0812">Transmembrane</keyword>
<evidence type="ECO:0000259" key="9">
    <source>
        <dbReference type="PROSITE" id="PS50262"/>
    </source>
</evidence>
<feature type="transmembrane region" description="Helical" evidence="8">
    <location>
        <begin position="186"/>
        <end position="208"/>
    </location>
</feature>
<evidence type="ECO:0000256" key="8">
    <source>
        <dbReference type="SAM" id="Phobius"/>
    </source>
</evidence>
<dbReference type="AlphaFoldDB" id="A0A815LZT2"/>
<evidence type="ECO:0000313" key="11">
    <source>
        <dbReference type="EMBL" id="CAF3934777.1"/>
    </source>
</evidence>
<dbReference type="SUPFAM" id="SSF81321">
    <property type="entry name" value="Family A G protein-coupled receptor-like"/>
    <property type="match status" value="1"/>
</dbReference>
<reference evidence="10" key="1">
    <citation type="submission" date="2021-02" db="EMBL/GenBank/DDBJ databases">
        <authorList>
            <person name="Nowell W R."/>
        </authorList>
    </citation>
    <scope>NUCLEOTIDE SEQUENCE</scope>
</reference>
<dbReference type="GO" id="GO:0005886">
    <property type="term" value="C:plasma membrane"/>
    <property type="evidence" value="ECO:0007669"/>
    <property type="project" value="TreeGrafter"/>
</dbReference>
<feature type="transmembrane region" description="Helical" evidence="8">
    <location>
        <begin position="235"/>
        <end position="255"/>
    </location>
</feature>
<keyword evidence="6" id="KW-0675">Receptor</keyword>
<sequence>MSTINITINQLNAAASAIVLVVSIINFVLGVVGQLLNLLVFTRPTLRREPCTLYFLSSTCFNLFIVVIVLPVRILANAFDIDQTDYNIGLCKIENFTFFVVRPISCWLIAFACVDRFLHSSTNISIRRWSSLKTARVSIGIIIVAMAILYSHMIVYYNISYTINQYGNIVPSCDSQKGFYRNFNTIWHTTFYSLCPSFLMIFFGSLTLKNIRQRRLIHPVVGGNNRIGRRTDSQLLRMLTAQVFIIIISTLPYSICRLYVSFTANVSKNTLRIAQENLASQIVGVMRYFAHTSSFYLYTLTGIVFRKELIKIITHYLPMNRHVAHVHEGRTIQISVLQNNRQETRIHTASNPQ</sequence>
<dbReference type="Proteomes" id="UP000663860">
    <property type="component" value="Unassembled WGS sequence"/>
</dbReference>
<evidence type="ECO:0000256" key="3">
    <source>
        <dbReference type="ARBA" id="ARBA00022989"/>
    </source>
</evidence>
<evidence type="ECO:0000256" key="6">
    <source>
        <dbReference type="ARBA" id="ARBA00023170"/>
    </source>
</evidence>
<dbReference type="Pfam" id="PF00001">
    <property type="entry name" value="7tm_1"/>
    <property type="match status" value="1"/>
</dbReference>
<feature type="transmembrane region" description="Helical" evidence="8">
    <location>
        <begin position="53"/>
        <end position="76"/>
    </location>
</feature>
<evidence type="ECO:0000256" key="5">
    <source>
        <dbReference type="ARBA" id="ARBA00023136"/>
    </source>
</evidence>
<dbReference type="InterPro" id="IPR000276">
    <property type="entry name" value="GPCR_Rhodpsn"/>
</dbReference>
<comment type="caution">
    <text evidence="10">The sequence shown here is derived from an EMBL/GenBank/DDBJ whole genome shotgun (WGS) entry which is preliminary data.</text>
</comment>
<accession>A0A815LZT2</accession>
<organism evidence="10 12">
    <name type="scientific">Adineta steineri</name>
    <dbReference type="NCBI Taxonomy" id="433720"/>
    <lineage>
        <taxon>Eukaryota</taxon>
        <taxon>Metazoa</taxon>
        <taxon>Spiralia</taxon>
        <taxon>Gnathifera</taxon>
        <taxon>Rotifera</taxon>
        <taxon>Eurotatoria</taxon>
        <taxon>Bdelloidea</taxon>
        <taxon>Adinetida</taxon>
        <taxon>Adinetidae</taxon>
        <taxon>Adineta</taxon>
    </lineage>
</organism>
<proteinExistence type="predicted"/>
<keyword evidence="5 8" id="KW-0472">Membrane</keyword>
<comment type="subcellular location">
    <subcellularLocation>
        <location evidence="1">Membrane</location>
        <topology evidence="1">Multi-pass membrane protein</topology>
    </subcellularLocation>
</comment>
<keyword evidence="7" id="KW-0807">Transducer</keyword>
<dbReference type="EMBL" id="CAJOBB010002067">
    <property type="protein sequence ID" value="CAF3934777.1"/>
    <property type="molecule type" value="Genomic_DNA"/>
</dbReference>
<feature type="transmembrane region" description="Helical" evidence="8">
    <location>
        <begin position="17"/>
        <end position="41"/>
    </location>
</feature>
<dbReference type="Proteomes" id="UP000663868">
    <property type="component" value="Unassembled WGS sequence"/>
</dbReference>
<dbReference type="GO" id="GO:0004930">
    <property type="term" value="F:G protein-coupled receptor activity"/>
    <property type="evidence" value="ECO:0007669"/>
    <property type="project" value="UniProtKB-KW"/>
</dbReference>
<dbReference type="PANTHER" id="PTHR24243">
    <property type="entry name" value="G-PROTEIN COUPLED RECEPTOR"/>
    <property type="match status" value="1"/>
</dbReference>
<evidence type="ECO:0000256" key="2">
    <source>
        <dbReference type="ARBA" id="ARBA00022692"/>
    </source>
</evidence>
<evidence type="ECO:0000256" key="1">
    <source>
        <dbReference type="ARBA" id="ARBA00004141"/>
    </source>
</evidence>
<dbReference type="EMBL" id="CAJNOE010001334">
    <property type="protein sequence ID" value="CAF1413587.1"/>
    <property type="molecule type" value="Genomic_DNA"/>
</dbReference>
<feature type="transmembrane region" description="Helical" evidence="8">
    <location>
        <begin position="139"/>
        <end position="159"/>
    </location>
</feature>
<feature type="domain" description="G-protein coupled receptors family 1 profile" evidence="9">
    <location>
        <begin position="33"/>
        <end position="298"/>
    </location>
</feature>
<dbReference type="PROSITE" id="PS50262">
    <property type="entry name" value="G_PROTEIN_RECEP_F1_2"/>
    <property type="match status" value="1"/>
</dbReference>
<dbReference type="Gene3D" id="1.20.1070.10">
    <property type="entry name" value="Rhodopsin 7-helix transmembrane proteins"/>
    <property type="match status" value="1"/>
</dbReference>
<gene>
    <name evidence="10" type="ORF">IZO911_LOCUS40222</name>
    <name evidence="11" type="ORF">KXQ929_LOCUS24675</name>
</gene>
<keyword evidence="3 8" id="KW-1133">Transmembrane helix</keyword>
<keyword evidence="4" id="KW-0297">G-protein coupled receptor</keyword>
<evidence type="ECO:0000313" key="10">
    <source>
        <dbReference type="EMBL" id="CAF1413587.1"/>
    </source>
</evidence>
<name>A0A815LZT2_9BILA</name>
<protein>
    <recommendedName>
        <fullName evidence="9">G-protein coupled receptors family 1 profile domain-containing protein</fullName>
    </recommendedName>
</protein>
<evidence type="ECO:0000313" key="12">
    <source>
        <dbReference type="Proteomes" id="UP000663860"/>
    </source>
</evidence>
<evidence type="ECO:0000256" key="7">
    <source>
        <dbReference type="ARBA" id="ARBA00023224"/>
    </source>
</evidence>